<evidence type="ECO:0000313" key="2">
    <source>
        <dbReference type="EMBL" id="GID79309.1"/>
    </source>
</evidence>
<organism evidence="2 3">
    <name type="scientific">Paractinoplanes deccanensis</name>
    <dbReference type="NCBI Taxonomy" id="113561"/>
    <lineage>
        <taxon>Bacteria</taxon>
        <taxon>Bacillati</taxon>
        <taxon>Actinomycetota</taxon>
        <taxon>Actinomycetes</taxon>
        <taxon>Micromonosporales</taxon>
        <taxon>Micromonosporaceae</taxon>
        <taxon>Paractinoplanes</taxon>
    </lineage>
</organism>
<dbReference type="EMBL" id="BOMI01000165">
    <property type="protein sequence ID" value="GID79309.1"/>
    <property type="molecule type" value="Genomic_DNA"/>
</dbReference>
<evidence type="ECO:0000313" key="3">
    <source>
        <dbReference type="Proteomes" id="UP000609879"/>
    </source>
</evidence>
<gene>
    <name evidence="2" type="ORF">Ade02nite_79500</name>
</gene>
<sequence length="59" mass="5889">MSRKKSKASKPSRAAVVATAGLAVAGVAAAVIGRRKSRAESEPAPADATPLTPVSSDSR</sequence>
<protein>
    <submittedName>
        <fullName evidence="2">Uncharacterized protein</fullName>
    </submittedName>
</protein>
<evidence type="ECO:0000256" key="1">
    <source>
        <dbReference type="SAM" id="MobiDB-lite"/>
    </source>
</evidence>
<keyword evidence="3" id="KW-1185">Reference proteome</keyword>
<dbReference type="Proteomes" id="UP000609879">
    <property type="component" value="Unassembled WGS sequence"/>
</dbReference>
<proteinExistence type="predicted"/>
<name>A0ABQ3YH59_9ACTN</name>
<reference evidence="2 3" key="1">
    <citation type="submission" date="2021-01" db="EMBL/GenBank/DDBJ databases">
        <title>Whole genome shotgun sequence of Actinoplanes deccanensis NBRC 13994.</title>
        <authorList>
            <person name="Komaki H."/>
            <person name="Tamura T."/>
        </authorList>
    </citation>
    <scope>NUCLEOTIDE SEQUENCE [LARGE SCALE GENOMIC DNA]</scope>
    <source>
        <strain evidence="2 3">NBRC 13994</strain>
    </source>
</reference>
<comment type="caution">
    <text evidence="2">The sequence shown here is derived from an EMBL/GenBank/DDBJ whole genome shotgun (WGS) entry which is preliminary data.</text>
</comment>
<feature type="region of interest" description="Disordered" evidence="1">
    <location>
        <begin position="34"/>
        <end position="59"/>
    </location>
</feature>
<accession>A0ABQ3YH59</accession>